<dbReference type="Pfam" id="PF23302">
    <property type="entry name" value="HTH_DNAJC9"/>
    <property type="match status" value="1"/>
</dbReference>
<feature type="compositionally biased region" description="Basic residues" evidence="1">
    <location>
        <begin position="37"/>
        <end position="47"/>
    </location>
</feature>
<name>A0A1B7P0K1_9EURO</name>
<feature type="compositionally biased region" description="Basic and acidic residues" evidence="1">
    <location>
        <begin position="48"/>
        <end position="57"/>
    </location>
</feature>
<dbReference type="CDD" id="cd06257">
    <property type="entry name" value="DnaJ"/>
    <property type="match status" value="1"/>
</dbReference>
<gene>
    <name evidence="3" type="ORF">ACJ72_03100</name>
</gene>
<dbReference type="PANTHER" id="PTHR44144:SF1">
    <property type="entry name" value="DNAJ HOMOLOG SUBFAMILY C MEMBER 9"/>
    <property type="match status" value="1"/>
</dbReference>
<evidence type="ECO:0000256" key="1">
    <source>
        <dbReference type="SAM" id="MobiDB-lite"/>
    </source>
</evidence>
<dbReference type="PRINTS" id="PR00625">
    <property type="entry name" value="JDOMAIN"/>
</dbReference>
<feature type="domain" description="J" evidence="2">
    <location>
        <begin position="18"/>
        <end position="85"/>
    </location>
</feature>
<proteinExistence type="predicted"/>
<dbReference type="Gene3D" id="1.10.287.110">
    <property type="entry name" value="DnaJ domain"/>
    <property type="match status" value="1"/>
</dbReference>
<feature type="compositionally biased region" description="Low complexity" evidence="1">
    <location>
        <begin position="274"/>
        <end position="286"/>
    </location>
</feature>
<feature type="compositionally biased region" description="Acidic residues" evidence="1">
    <location>
        <begin position="204"/>
        <end position="214"/>
    </location>
</feature>
<dbReference type="InterPro" id="IPR036869">
    <property type="entry name" value="J_dom_sf"/>
</dbReference>
<organism evidence="3 4">
    <name type="scientific">Emergomyces africanus</name>
    <dbReference type="NCBI Taxonomy" id="1955775"/>
    <lineage>
        <taxon>Eukaryota</taxon>
        <taxon>Fungi</taxon>
        <taxon>Dikarya</taxon>
        <taxon>Ascomycota</taxon>
        <taxon>Pezizomycotina</taxon>
        <taxon>Eurotiomycetes</taxon>
        <taxon>Eurotiomycetidae</taxon>
        <taxon>Onygenales</taxon>
        <taxon>Ajellomycetaceae</taxon>
        <taxon>Emergomyces</taxon>
    </lineage>
</organism>
<keyword evidence="4" id="KW-1185">Reference proteome</keyword>
<protein>
    <recommendedName>
        <fullName evidence="2">J domain-containing protein</fullName>
    </recommendedName>
</protein>
<feature type="region of interest" description="Disordered" evidence="1">
    <location>
        <begin position="1"/>
        <end position="57"/>
    </location>
</feature>
<feature type="region of interest" description="Disordered" evidence="1">
    <location>
        <begin position="274"/>
        <end position="319"/>
    </location>
</feature>
<dbReference type="Proteomes" id="UP000091918">
    <property type="component" value="Unassembled WGS sequence"/>
</dbReference>
<dbReference type="EMBL" id="LGUA01000290">
    <property type="protein sequence ID" value="OAX82543.1"/>
    <property type="molecule type" value="Genomic_DNA"/>
</dbReference>
<dbReference type="InterPro" id="IPR001623">
    <property type="entry name" value="DnaJ_domain"/>
</dbReference>
<dbReference type="InterPro" id="IPR018253">
    <property type="entry name" value="DnaJ_domain_CS"/>
</dbReference>
<reference evidence="3 4" key="1">
    <citation type="submission" date="2015-07" db="EMBL/GenBank/DDBJ databases">
        <title>Emmonsia species relationships and genome sequence.</title>
        <authorList>
            <person name="Cuomo C.A."/>
            <person name="Schwartz I.S."/>
            <person name="Kenyon C."/>
            <person name="de Hoog G.S."/>
            <person name="Govender N.P."/>
            <person name="Botha A."/>
            <person name="Moreno L."/>
            <person name="de Vries M."/>
            <person name="Munoz J.F."/>
            <person name="Stielow J.B."/>
        </authorList>
    </citation>
    <scope>NUCLEOTIDE SEQUENCE [LARGE SCALE GENOMIC DNA]</scope>
    <source>
        <strain evidence="3 4">CBS 136260</strain>
    </source>
</reference>
<dbReference type="GO" id="GO:0005737">
    <property type="term" value="C:cytoplasm"/>
    <property type="evidence" value="ECO:0007669"/>
    <property type="project" value="TreeGrafter"/>
</dbReference>
<dbReference type="Pfam" id="PF00226">
    <property type="entry name" value="DnaJ"/>
    <property type="match status" value="1"/>
</dbReference>
<dbReference type="SMART" id="SM00271">
    <property type="entry name" value="DnaJ"/>
    <property type="match status" value="1"/>
</dbReference>
<dbReference type="SUPFAM" id="SSF46565">
    <property type="entry name" value="Chaperone J-domain"/>
    <property type="match status" value="1"/>
</dbReference>
<feature type="compositionally biased region" description="Basic and acidic residues" evidence="1">
    <location>
        <begin position="215"/>
        <end position="228"/>
    </location>
</feature>
<dbReference type="InterPro" id="IPR052594">
    <property type="entry name" value="J_domain-containing_protein"/>
</dbReference>
<feature type="region of interest" description="Disordered" evidence="1">
    <location>
        <begin position="182"/>
        <end position="262"/>
    </location>
</feature>
<dbReference type="PROSITE" id="PS50076">
    <property type="entry name" value="DNAJ_2"/>
    <property type="match status" value="1"/>
</dbReference>
<dbReference type="PROSITE" id="PS00636">
    <property type="entry name" value="DNAJ_1"/>
    <property type="match status" value="1"/>
</dbReference>
<evidence type="ECO:0000313" key="4">
    <source>
        <dbReference type="Proteomes" id="UP000091918"/>
    </source>
</evidence>
<feature type="compositionally biased region" description="Basic residues" evidence="1">
    <location>
        <begin position="229"/>
        <end position="242"/>
    </location>
</feature>
<dbReference type="GO" id="GO:0031072">
    <property type="term" value="F:heat shock protein binding"/>
    <property type="evidence" value="ECO:0007669"/>
    <property type="project" value="TreeGrafter"/>
</dbReference>
<feature type="compositionally biased region" description="Basic and acidic residues" evidence="1">
    <location>
        <begin position="182"/>
        <end position="191"/>
    </location>
</feature>
<dbReference type="OrthoDB" id="110024at2759"/>
<dbReference type="AlphaFoldDB" id="A0A1B7P0K1"/>
<sequence length="319" mass="36326">MSSRGDELVSEEPPSSINPYEVLGVEEKATEDQIKSAYRKQALKHHPDKAPPDAKETAHKKFQDIAFAYAILSDPRRRRRYDITGNTAESLDLDEDDDFNWVDFFREQFSAVVSGEAIDKIKREYQASDQERQDLLAAYERYKGDLDRVYEDVMLSNVLEDDARFRDVINAAIRAGEVKDWPKFSQESERKKQQRVSRARREAEEAEELAEELGVDEKLNRKEEDGKEKKKKTKKSGTKTKRNGSDNSMGDLAALIQQRQRSRAAAFLDDLEAKYAPAASKSASSKGKGRKRKADERDVDEPPEEAFLATGNRKGSNNK</sequence>
<accession>A0A1B7P0K1</accession>
<evidence type="ECO:0000313" key="3">
    <source>
        <dbReference type="EMBL" id="OAX82543.1"/>
    </source>
</evidence>
<dbReference type="InterPro" id="IPR056453">
    <property type="entry name" value="HTH_DNAJC9"/>
</dbReference>
<feature type="compositionally biased region" description="Basic and acidic residues" evidence="1">
    <location>
        <begin position="25"/>
        <end position="34"/>
    </location>
</feature>
<comment type="caution">
    <text evidence="3">The sequence shown here is derived from an EMBL/GenBank/DDBJ whole genome shotgun (WGS) entry which is preliminary data.</text>
</comment>
<dbReference type="PANTHER" id="PTHR44144">
    <property type="entry name" value="DNAJ HOMOLOG SUBFAMILY C MEMBER 9"/>
    <property type="match status" value="1"/>
</dbReference>
<dbReference type="FunFam" id="1.10.287.110:FF:000110">
    <property type="entry name" value="DnaJ domain protein (AFU_orthologue AFUA_2G13210)"/>
    <property type="match status" value="1"/>
</dbReference>
<evidence type="ECO:0000259" key="2">
    <source>
        <dbReference type="PROSITE" id="PS50076"/>
    </source>
</evidence>
<dbReference type="GO" id="GO:0005634">
    <property type="term" value="C:nucleus"/>
    <property type="evidence" value="ECO:0007669"/>
    <property type="project" value="TreeGrafter"/>
</dbReference>